<keyword evidence="5" id="KW-0833">Ubl conjugation pathway</keyword>
<sequence length="316" mass="35637">MDKQSMDLAVKLLLDDIAEAEEQIKGKEKAAQLTDLECALACMREDLVASHTSTHDRQLALSTTKAASTDQEILEFLKNDELLAQGDHEYARALHQSNMDDIPFRRFGNDQSAGINDDSISAMMKDLMKHVVEEDKPASGEGPSPSERQGRRKCASCLESSDKIAFTGVCGHEYCYECARRLLLGATRDETLYPPRCCRNVIHPMVVLSVLSYEELRAFSEKAVEYATVNRLYCADERCSAFIPPFRIKDENGTCPKCNQQTHQTCHSFAHPGYDCPMEVGLDEVLNMAEERKWQRCDRCRRMVELVQGCNHITCV</sequence>
<evidence type="ECO:0000256" key="6">
    <source>
        <dbReference type="ARBA" id="ARBA00022833"/>
    </source>
</evidence>
<evidence type="ECO:0000256" key="2">
    <source>
        <dbReference type="ARBA" id="ARBA00022723"/>
    </source>
</evidence>
<feature type="coiled-coil region" evidence="7">
    <location>
        <begin position="3"/>
        <end position="37"/>
    </location>
</feature>
<dbReference type="GO" id="GO:0008270">
    <property type="term" value="F:zinc ion binding"/>
    <property type="evidence" value="ECO:0007669"/>
    <property type="project" value="UniProtKB-KW"/>
</dbReference>
<evidence type="ECO:0000256" key="5">
    <source>
        <dbReference type="ARBA" id="ARBA00022786"/>
    </source>
</evidence>
<evidence type="ECO:0000259" key="8">
    <source>
        <dbReference type="PROSITE" id="PS51873"/>
    </source>
</evidence>
<keyword evidence="1" id="KW-0808">Transferase</keyword>
<dbReference type="Gene3D" id="3.30.40.10">
    <property type="entry name" value="Zinc/RING finger domain, C3HC4 (zinc finger)"/>
    <property type="match status" value="1"/>
</dbReference>
<comment type="caution">
    <text evidence="9">The sequence shown here is derived from an EMBL/GenBank/DDBJ whole genome shotgun (WGS) entry which is preliminary data.</text>
</comment>
<dbReference type="GO" id="GO:0016567">
    <property type="term" value="P:protein ubiquitination"/>
    <property type="evidence" value="ECO:0007669"/>
    <property type="project" value="InterPro"/>
</dbReference>
<reference evidence="9" key="2">
    <citation type="submission" date="2023-01" db="EMBL/GenBank/DDBJ databases">
        <authorList>
            <person name="Petersen C."/>
        </authorList>
    </citation>
    <scope>NUCLEOTIDE SEQUENCE</scope>
    <source>
        <strain evidence="9">IBT 17514</strain>
    </source>
</reference>
<organism evidence="9 10">
    <name type="scientific">Penicillium malachiteum</name>
    <dbReference type="NCBI Taxonomy" id="1324776"/>
    <lineage>
        <taxon>Eukaryota</taxon>
        <taxon>Fungi</taxon>
        <taxon>Dikarya</taxon>
        <taxon>Ascomycota</taxon>
        <taxon>Pezizomycotina</taxon>
        <taxon>Eurotiomycetes</taxon>
        <taxon>Eurotiomycetidae</taxon>
        <taxon>Eurotiales</taxon>
        <taxon>Aspergillaceae</taxon>
        <taxon>Penicillium</taxon>
    </lineage>
</organism>
<keyword evidence="3" id="KW-0677">Repeat</keyword>
<keyword evidence="4" id="KW-0863">Zinc-finger</keyword>
<evidence type="ECO:0000313" key="9">
    <source>
        <dbReference type="EMBL" id="KAJ5740393.1"/>
    </source>
</evidence>
<evidence type="ECO:0000256" key="3">
    <source>
        <dbReference type="ARBA" id="ARBA00022737"/>
    </source>
</evidence>
<dbReference type="GO" id="GO:0004842">
    <property type="term" value="F:ubiquitin-protein transferase activity"/>
    <property type="evidence" value="ECO:0007669"/>
    <property type="project" value="InterPro"/>
</dbReference>
<dbReference type="SUPFAM" id="SSF57850">
    <property type="entry name" value="RING/U-box"/>
    <property type="match status" value="1"/>
</dbReference>
<reference evidence="9" key="1">
    <citation type="journal article" date="2023" name="IMA Fungus">
        <title>Comparative genomic study of the Penicillium genus elucidates a diverse pangenome and 15 lateral gene transfer events.</title>
        <authorList>
            <person name="Petersen C."/>
            <person name="Sorensen T."/>
            <person name="Nielsen M.R."/>
            <person name="Sondergaard T.E."/>
            <person name="Sorensen J.L."/>
            <person name="Fitzpatrick D.A."/>
            <person name="Frisvad J.C."/>
            <person name="Nielsen K.L."/>
        </authorList>
    </citation>
    <scope>NUCLEOTIDE SEQUENCE</scope>
    <source>
        <strain evidence="9">IBT 17514</strain>
    </source>
</reference>
<dbReference type="InterPro" id="IPR017907">
    <property type="entry name" value="Znf_RING_CS"/>
</dbReference>
<protein>
    <recommendedName>
        <fullName evidence="8">RING-type domain-containing protein</fullName>
    </recommendedName>
</protein>
<dbReference type="PANTHER" id="PTHR11685">
    <property type="entry name" value="RBR FAMILY RING FINGER AND IBR DOMAIN-CONTAINING"/>
    <property type="match status" value="1"/>
</dbReference>
<dbReference type="PROSITE" id="PS51873">
    <property type="entry name" value="TRIAD"/>
    <property type="match status" value="1"/>
</dbReference>
<dbReference type="InterPro" id="IPR013083">
    <property type="entry name" value="Znf_RING/FYVE/PHD"/>
</dbReference>
<dbReference type="Proteomes" id="UP001215712">
    <property type="component" value="Unassembled WGS sequence"/>
</dbReference>
<keyword evidence="7" id="KW-0175">Coiled coil</keyword>
<keyword evidence="6" id="KW-0862">Zinc</keyword>
<keyword evidence="10" id="KW-1185">Reference proteome</keyword>
<dbReference type="InterPro" id="IPR044066">
    <property type="entry name" value="TRIAD_supradom"/>
</dbReference>
<dbReference type="InterPro" id="IPR031127">
    <property type="entry name" value="E3_UB_ligase_RBR"/>
</dbReference>
<gene>
    <name evidence="9" type="ORF">N7493_000265</name>
</gene>
<accession>A0AAD6HVZ3</accession>
<dbReference type="AlphaFoldDB" id="A0AAD6HVZ3"/>
<dbReference type="PROSITE" id="PS00518">
    <property type="entry name" value="ZF_RING_1"/>
    <property type="match status" value="1"/>
</dbReference>
<evidence type="ECO:0000256" key="7">
    <source>
        <dbReference type="SAM" id="Coils"/>
    </source>
</evidence>
<dbReference type="EMBL" id="JAQJAN010000001">
    <property type="protein sequence ID" value="KAJ5740393.1"/>
    <property type="molecule type" value="Genomic_DNA"/>
</dbReference>
<evidence type="ECO:0000313" key="10">
    <source>
        <dbReference type="Proteomes" id="UP001215712"/>
    </source>
</evidence>
<name>A0AAD6HVZ3_9EURO</name>
<evidence type="ECO:0000256" key="1">
    <source>
        <dbReference type="ARBA" id="ARBA00022679"/>
    </source>
</evidence>
<keyword evidence="2" id="KW-0479">Metal-binding</keyword>
<feature type="domain" description="RING-type" evidence="8">
    <location>
        <begin position="150"/>
        <end position="316"/>
    </location>
</feature>
<proteinExistence type="predicted"/>
<evidence type="ECO:0000256" key="4">
    <source>
        <dbReference type="ARBA" id="ARBA00022771"/>
    </source>
</evidence>